<dbReference type="AlphaFoldDB" id="A0A8J7UZT9"/>
<dbReference type="Pfam" id="PF13432">
    <property type="entry name" value="TPR_16"/>
    <property type="match status" value="1"/>
</dbReference>
<gene>
    <name evidence="1" type="ORF">KAJ83_03385</name>
</gene>
<name>A0A8J7UZT9_9PROT</name>
<evidence type="ECO:0000313" key="2">
    <source>
        <dbReference type="Proteomes" id="UP000672602"/>
    </source>
</evidence>
<comment type="caution">
    <text evidence="1">The sequence shown here is derived from an EMBL/GenBank/DDBJ whole genome shotgun (WGS) entry which is preliminary data.</text>
</comment>
<evidence type="ECO:0000313" key="1">
    <source>
        <dbReference type="EMBL" id="MBP5856036.1"/>
    </source>
</evidence>
<reference evidence="1" key="1">
    <citation type="submission" date="2021-04" db="EMBL/GenBank/DDBJ databases">
        <authorList>
            <person name="Zhang D.-C."/>
        </authorList>
    </citation>
    <scope>NUCLEOTIDE SEQUENCE</scope>
    <source>
        <strain evidence="1">CGMCC 1.15697</strain>
    </source>
</reference>
<proteinExistence type="predicted"/>
<organism evidence="1 2">
    <name type="scientific">Marivibrio halodurans</name>
    <dbReference type="NCBI Taxonomy" id="2039722"/>
    <lineage>
        <taxon>Bacteria</taxon>
        <taxon>Pseudomonadati</taxon>
        <taxon>Pseudomonadota</taxon>
        <taxon>Alphaproteobacteria</taxon>
        <taxon>Rhodospirillales</taxon>
        <taxon>Rhodospirillaceae</taxon>
        <taxon>Marivibrio</taxon>
    </lineage>
</organism>
<dbReference type="EMBL" id="JAGMWN010000001">
    <property type="protein sequence ID" value="MBP5856036.1"/>
    <property type="molecule type" value="Genomic_DNA"/>
</dbReference>
<dbReference type="Proteomes" id="UP000672602">
    <property type="component" value="Unassembled WGS sequence"/>
</dbReference>
<dbReference type="InterPro" id="IPR019734">
    <property type="entry name" value="TPR_rpt"/>
</dbReference>
<keyword evidence="2" id="KW-1185">Reference proteome</keyword>
<dbReference type="SMART" id="SM00028">
    <property type="entry name" value="TPR"/>
    <property type="match status" value="3"/>
</dbReference>
<dbReference type="InterPro" id="IPR011990">
    <property type="entry name" value="TPR-like_helical_dom_sf"/>
</dbReference>
<accession>A0A8J7UZT9</accession>
<dbReference type="Gene3D" id="1.25.40.10">
    <property type="entry name" value="Tetratricopeptide repeat domain"/>
    <property type="match status" value="1"/>
</dbReference>
<dbReference type="SUPFAM" id="SSF48452">
    <property type="entry name" value="TPR-like"/>
    <property type="match status" value="1"/>
</dbReference>
<sequence>MKRLIAEAMAAYGAGDARKAEAGLRQAARLKPFFPPAAYNLAVLLRREGRAADAVRALETVVERAPDYLAAWIELALARQETRATAGARAAADRALALAPSDGDARRAAAGAAFADGDWRAAADHSAALAAPGPEDRLLHARALLECGEKQAAQEELHALATSEPARIPDILKVLTHRGSGGFPLDERRLMAALGLDTQSAERPPTR</sequence>
<protein>
    <submittedName>
        <fullName evidence="1">Tetratricopeptide repeat protein</fullName>
    </submittedName>
</protein>